<name>A0A418MW73_9ACTN</name>
<evidence type="ECO:0008006" key="3">
    <source>
        <dbReference type="Google" id="ProtNLM"/>
    </source>
</evidence>
<accession>A0A418MW73</accession>
<comment type="caution">
    <text evidence="1">The sequence shown here is derived from an EMBL/GenBank/DDBJ whole genome shotgun (WGS) entry which is preliminary data.</text>
</comment>
<evidence type="ECO:0000313" key="2">
    <source>
        <dbReference type="Proteomes" id="UP000283832"/>
    </source>
</evidence>
<dbReference type="SUPFAM" id="SSF110296">
    <property type="entry name" value="Oligoxyloglucan reducing end-specific cellobiohydrolase"/>
    <property type="match status" value="1"/>
</dbReference>
<dbReference type="EMBL" id="QXEC01000008">
    <property type="protein sequence ID" value="RIV38931.1"/>
    <property type="molecule type" value="Genomic_DNA"/>
</dbReference>
<sequence>MFALVTLLTCCSVGDIRRAPPSPGPPSHTGPPPSPPAADLVGEIRTTRLAVPSRYDLPYVEFVDAENGYVLFAACDGQPPGPDCPALLWSTRDGGRSWQRVAHPQPVADEQQLFAVPGMLALSTAPHGWWTSTDHGESFQHSPGATAPARWQAAEAPFQLIERTGKVGRWSGRSLRPVPTQPPLSVIHSVAVGQRLDQVGDRVEFHGPLMAAGFSANGRPSVAISSDEGQRWRSMEVPAAAGEVGVLRGLVGSGELWLIGERPDRTSFPELWRYHDLSGWSRVSAVGHPETARVVPMGGNTVAVIGPRGGGAVIGGTYLDLSWPVTAEHSLRLLPDGTLFAALPGAVLLGFGHYAQRSWVAVNVTGA</sequence>
<evidence type="ECO:0000313" key="1">
    <source>
        <dbReference type="EMBL" id="RIV38931.1"/>
    </source>
</evidence>
<protein>
    <recommendedName>
        <fullName evidence="3">Exo-alpha-sialidase</fullName>
    </recommendedName>
</protein>
<organism evidence="1 2">
    <name type="scientific">Micromonospora radicis</name>
    <dbReference type="NCBI Taxonomy" id="1894971"/>
    <lineage>
        <taxon>Bacteria</taxon>
        <taxon>Bacillati</taxon>
        <taxon>Actinomycetota</taxon>
        <taxon>Actinomycetes</taxon>
        <taxon>Micromonosporales</taxon>
        <taxon>Micromonosporaceae</taxon>
        <taxon>Micromonospora</taxon>
    </lineage>
</organism>
<keyword evidence="2" id="KW-1185">Reference proteome</keyword>
<dbReference type="Proteomes" id="UP000283832">
    <property type="component" value="Unassembled WGS sequence"/>
</dbReference>
<dbReference type="InterPro" id="IPR015943">
    <property type="entry name" value="WD40/YVTN_repeat-like_dom_sf"/>
</dbReference>
<dbReference type="AlphaFoldDB" id="A0A418MW73"/>
<reference evidence="1 2" key="1">
    <citation type="submission" date="2018-08" db="EMBL/GenBank/DDBJ databases">
        <title>Jishengella sp. nov., isolated from a root of Azadirachta indica A. Juss. var. siamensis Valenton.</title>
        <authorList>
            <person name="Kuncharoen N."/>
            <person name="Tanasupawat S."/>
            <person name="Kudo T."/>
            <person name="Ohkuma M."/>
        </authorList>
    </citation>
    <scope>NUCLEOTIDE SEQUENCE [LARGE SCALE GENOMIC DNA]</scope>
    <source>
        <strain evidence="1 2">AZ1-13</strain>
    </source>
</reference>
<dbReference type="Gene3D" id="2.130.10.10">
    <property type="entry name" value="YVTN repeat-like/Quinoprotein amine dehydrogenase"/>
    <property type="match status" value="1"/>
</dbReference>
<proteinExistence type="predicted"/>
<gene>
    <name evidence="1" type="ORF">D2L64_10935</name>
</gene>